<sequence length="191" mass="20399">MAEMGASACKLLVFIILFGASSAAAAGVSKDPETVAKWVYKTQFAKQKVTKLHFFFHDTGSGKNPTALPIAKSAGNNSVAAFGTLIMADDPLTVSPHVNSTTIGYARGLYGNDARKDIGMVMVMNFVFTSGKYNESTLAMVGHNAAMESPREMPILGGTGLFRLARGVAIANTYYTKGFDVIVEYNVAFLH</sequence>
<dbReference type="EnsemblPlants" id="Kaladp0092s0011.1.v1.1">
    <property type="protein sequence ID" value="Kaladp0092s0011.1.v1.1.CDS.1"/>
    <property type="gene ID" value="Kaladp0092s0011.v1.1"/>
</dbReference>
<comment type="similarity">
    <text evidence="1 4">Belongs to the plant dirigent protein family.</text>
</comment>
<dbReference type="AlphaFoldDB" id="A0A7N0UYX4"/>
<dbReference type="InterPro" id="IPR004265">
    <property type="entry name" value="Dirigent"/>
</dbReference>
<comment type="subunit">
    <text evidence="2 4">Homodimer.</text>
</comment>
<feature type="signal peptide" evidence="4">
    <location>
        <begin position="1"/>
        <end position="25"/>
    </location>
</feature>
<dbReference type="Pfam" id="PF03018">
    <property type="entry name" value="Dirigent"/>
    <property type="match status" value="1"/>
</dbReference>
<comment type="function">
    <text evidence="4">Dirigent proteins impart stereoselectivity on the phenoxy radical-coupling reaction, yielding optically active lignans from two molecules of coniferyl alcohol in the biosynthesis of lignans, flavonolignans, and alkaloids and thus plays a central role in plant secondary metabolism.</text>
</comment>
<protein>
    <recommendedName>
        <fullName evidence="4">Dirigent protein</fullName>
    </recommendedName>
</protein>
<dbReference type="OMA" id="TYFINTT"/>
<keyword evidence="3 4" id="KW-0964">Secreted</keyword>
<reference evidence="5" key="1">
    <citation type="submission" date="2021-01" db="UniProtKB">
        <authorList>
            <consortium name="EnsemblPlants"/>
        </authorList>
    </citation>
    <scope>IDENTIFICATION</scope>
</reference>
<evidence type="ECO:0000256" key="4">
    <source>
        <dbReference type="RuleBase" id="RU363099"/>
    </source>
</evidence>
<dbReference type="PANTHER" id="PTHR21495">
    <property type="entry name" value="NUCLEOPORIN-RELATED"/>
    <property type="match status" value="1"/>
</dbReference>
<evidence type="ECO:0000256" key="1">
    <source>
        <dbReference type="ARBA" id="ARBA00010746"/>
    </source>
</evidence>
<dbReference type="GO" id="GO:0009699">
    <property type="term" value="P:phenylpropanoid biosynthetic process"/>
    <property type="evidence" value="ECO:0007669"/>
    <property type="project" value="UniProtKB-ARBA"/>
</dbReference>
<feature type="chain" id="PRO_5029932166" description="Dirigent protein" evidence="4">
    <location>
        <begin position="26"/>
        <end position="191"/>
    </location>
</feature>
<organism evidence="5 6">
    <name type="scientific">Kalanchoe fedtschenkoi</name>
    <name type="common">Lavender scallops</name>
    <name type="synonym">South American air plant</name>
    <dbReference type="NCBI Taxonomy" id="63787"/>
    <lineage>
        <taxon>Eukaryota</taxon>
        <taxon>Viridiplantae</taxon>
        <taxon>Streptophyta</taxon>
        <taxon>Embryophyta</taxon>
        <taxon>Tracheophyta</taxon>
        <taxon>Spermatophyta</taxon>
        <taxon>Magnoliopsida</taxon>
        <taxon>eudicotyledons</taxon>
        <taxon>Gunneridae</taxon>
        <taxon>Pentapetalae</taxon>
        <taxon>Saxifragales</taxon>
        <taxon>Crassulaceae</taxon>
        <taxon>Kalanchoe</taxon>
    </lineage>
</organism>
<evidence type="ECO:0000256" key="3">
    <source>
        <dbReference type="ARBA" id="ARBA00022525"/>
    </source>
</evidence>
<dbReference type="Gramene" id="Kaladp0092s0011.1.v1.1">
    <property type="protein sequence ID" value="Kaladp0092s0011.1.v1.1.CDS.1"/>
    <property type="gene ID" value="Kaladp0092s0011.v1.1"/>
</dbReference>
<evidence type="ECO:0000256" key="2">
    <source>
        <dbReference type="ARBA" id="ARBA00011738"/>
    </source>
</evidence>
<accession>A0A7N0UYX4</accession>
<evidence type="ECO:0000313" key="6">
    <source>
        <dbReference type="Proteomes" id="UP000594263"/>
    </source>
</evidence>
<keyword evidence="6" id="KW-1185">Reference proteome</keyword>
<dbReference type="InterPro" id="IPR044859">
    <property type="entry name" value="Allene_oxi_cyc_Dirigent"/>
</dbReference>
<comment type="subcellular location">
    <subcellularLocation>
        <location evidence="4">Secreted</location>
        <location evidence="4">Extracellular space</location>
        <location evidence="4">Apoplast</location>
    </subcellularLocation>
</comment>
<dbReference type="Proteomes" id="UP000594263">
    <property type="component" value="Unplaced"/>
</dbReference>
<evidence type="ECO:0000313" key="5">
    <source>
        <dbReference type="EnsemblPlants" id="Kaladp0092s0011.1.v1.1.CDS.1"/>
    </source>
</evidence>
<dbReference type="GO" id="GO:0048046">
    <property type="term" value="C:apoplast"/>
    <property type="evidence" value="ECO:0007669"/>
    <property type="project" value="UniProtKB-SubCell"/>
</dbReference>
<keyword evidence="4" id="KW-0732">Signal</keyword>
<proteinExistence type="inferred from homology"/>
<name>A0A7N0UYX4_KALFE</name>
<keyword evidence="4" id="KW-0052">Apoplast</keyword>
<dbReference type="Gene3D" id="2.40.480.10">
    <property type="entry name" value="Allene oxide cyclase-like"/>
    <property type="match status" value="1"/>
</dbReference>